<dbReference type="eggNOG" id="KOG1441">
    <property type="taxonomic scope" value="Eukaryota"/>
</dbReference>
<feature type="transmembrane region" description="Helical" evidence="5">
    <location>
        <begin position="241"/>
        <end position="261"/>
    </location>
</feature>
<evidence type="ECO:0000256" key="4">
    <source>
        <dbReference type="ARBA" id="ARBA00023136"/>
    </source>
</evidence>
<dbReference type="PANTHER" id="PTHR11132">
    <property type="entry name" value="SOLUTE CARRIER FAMILY 35"/>
    <property type="match status" value="1"/>
</dbReference>
<dbReference type="InterPro" id="IPR050186">
    <property type="entry name" value="TPT_transporter"/>
</dbReference>
<feature type="transmembrane region" description="Helical" evidence="5">
    <location>
        <begin position="268"/>
        <end position="289"/>
    </location>
</feature>
<comment type="subcellular location">
    <subcellularLocation>
        <location evidence="1">Membrane</location>
        <topology evidence="1">Multi-pass membrane protein</topology>
    </subcellularLocation>
</comment>
<name>A0A1Y5IGP7_OSTTA</name>
<feature type="transmembrane region" description="Helical" evidence="5">
    <location>
        <begin position="118"/>
        <end position="137"/>
    </location>
</feature>
<keyword evidence="3 5" id="KW-1133">Transmembrane helix</keyword>
<evidence type="ECO:0000256" key="5">
    <source>
        <dbReference type="SAM" id="Phobius"/>
    </source>
</evidence>
<feature type="transmembrane region" description="Helical" evidence="5">
    <location>
        <begin position="48"/>
        <end position="70"/>
    </location>
</feature>
<accession>A0A1Y5IGP7</accession>
<protein>
    <submittedName>
        <fullName evidence="7">Phosphate translocator-related</fullName>
    </submittedName>
</protein>
<dbReference type="Pfam" id="PF03151">
    <property type="entry name" value="TPT"/>
    <property type="match status" value="1"/>
</dbReference>
<keyword evidence="4 5" id="KW-0472">Membrane</keyword>
<evidence type="ECO:0000313" key="7">
    <source>
        <dbReference type="EMBL" id="OUS48748.1"/>
    </source>
</evidence>
<feature type="transmembrane region" description="Helical" evidence="5">
    <location>
        <begin position="167"/>
        <end position="191"/>
    </location>
</feature>
<dbReference type="AlphaFoldDB" id="A0A1Y5IGP7"/>
<evidence type="ECO:0000256" key="3">
    <source>
        <dbReference type="ARBA" id="ARBA00022989"/>
    </source>
</evidence>
<evidence type="ECO:0000256" key="1">
    <source>
        <dbReference type="ARBA" id="ARBA00004141"/>
    </source>
</evidence>
<dbReference type="Proteomes" id="UP000195557">
    <property type="component" value="Unassembled WGS sequence"/>
</dbReference>
<feature type="transmembrane region" description="Helical" evidence="5">
    <location>
        <begin position="295"/>
        <end position="313"/>
    </location>
</feature>
<proteinExistence type="predicted"/>
<organism evidence="7">
    <name type="scientific">Ostreococcus tauri</name>
    <name type="common">Marine green alga</name>
    <dbReference type="NCBI Taxonomy" id="70448"/>
    <lineage>
        <taxon>Eukaryota</taxon>
        <taxon>Viridiplantae</taxon>
        <taxon>Chlorophyta</taxon>
        <taxon>Mamiellophyceae</taxon>
        <taxon>Mamiellales</taxon>
        <taxon>Bathycoccaceae</taxon>
        <taxon>Ostreococcus</taxon>
    </lineage>
</organism>
<feature type="transmembrane region" description="Helical" evidence="5">
    <location>
        <begin position="21"/>
        <end position="42"/>
    </location>
</feature>
<evidence type="ECO:0000256" key="2">
    <source>
        <dbReference type="ARBA" id="ARBA00022692"/>
    </source>
</evidence>
<reference evidence="7" key="1">
    <citation type="submission" date="2017-04" db="EMBL/GenBank/DDBJ databases">
        <title>Population genomics of picophytoplankton unveils novel chromosome hypervariability.</title>
        <authorList>
            <consortium name="DOE Joint Genome Institute"/>
            <person name="Blanc-Mathieu R."/>
            <person name="Krasovec M."/>
            <person name="Hebrard M."/>
            <person name="Yau S."/>
            <person name="Desgranges E."/>
            <person name="Martin J."/>
            <person name="Schackwitz W."/>
            <person name="Kuo A."/>
            <person name="Salin G."/>
            <person name="Donnadieu C."/>
            <person name="Desdevises Y."/>
            <person name="Sanchez-Ferandin S."/>
            <person name="Moreau H."/>
            <person name="Rivals E."/>
            <person name="Grigoriev I.V."/>
            <person name="Grimsley N."/>
            <person name="Eyre-Walker A."/>
            <person name="Piganeau G."/>
        </authorList>
    </citation>
    <scope>NUCLEOTIDE SEQUENCE [LARGE SCALE GENOMIC DNA]</scope>
    <source>
        <strain evidence="7">RCC 1115</strain>
    </source>
</reference>
<dbReference type="InterPro" id="IPR004853">
    <property type="entry name" value="Sugar_P_trans_dom"/>
</dbReference>
<feature type="domain" description="Sugar phosphate transporter" evidence="6">
    <location>
        <begin position="24"/>
        <end position="312"/>
    </location>
</feature>
<feature type="transmembrane region" description="Helical" evidence="5">
    <location>
        <begin position="203"/>
        <end position="221"/>
    </location>
</feature>
<feature type="transmembrane region" description="Helical" evidence="5">
    <location>
        <begin position="91"/>
        <end position="112"/>
    </location>
</feature>
<gene>
    <name evidence="7" type="ORF">BE221DRAFT_16676</name>
</gene>
<dbReference type="GO" id="GO:0016020">
    <property type="term" value="C:membrane"/>
    <property type="evidence" value="ECO:0007669"/>
    <property type="project" value="UniProtKB-SubCell"/>
</dbReference>
<evidence type="ECO:0000259" key="6">
    <source>
        <dbReference type="Pfam" id="PF03151"/>
    </source>
</evidence>
<keyword evidence="2 5" id="KW-0812">Transmembrane</keyword>
<sequence length="343" mass="37530">MTDARRADEVSRRVLRDALESHACVALWIVLSAVVILFNKYILSVYGFPYPIALTMTHMAFCSAIAFALVRVFKVVEPSEGMTRETYRERVAPIALLFAISLWASNTAYVYLSVAYIQMLKALSPVTVYGIGCAIGLETFTARRLGNLGVVTLGVMIASYGELNFNMFGFCVQLLAVVVEACRIVSVQIVLGKANLKLNPITTLYYVSPASFVFLLVPFALLEMPKIVYGYEVTHSVHYQAGIMLGNASCAFLLNLALYLLIGRTSALTLNVSGVIKDMFLIGISAAVFESPISATQLVGSLVAFSGVCYYNYAKLNEAQQKAAQELETQTEVKTGDNKLEKL</sequence>
<feature type="transmembrane region" description="Helical" evidence="5">
    <location>
        <begin position="144"/>
        <end position="161"/>
    </location>
</feature>
<dbReference type="EMBL" id="KZ155772">
    <property type="protein sequence ID" value="OUS48748.1"/>
    <property type="molecule type" value="Genomic_DNA"/>
</dbReference>